<keyword evidence="2" id="KW-1185">Reference proteome</keyword>
<dbReference type="GO" id="GO:0016791">
    <property type="term" value="F:phosphatase activity"/>
    <property type="evidence" value="ECO:0007669"/>
    <property type="project" value="TreeGrafter"/>
</dbReference>
<dbReference type="SFLD" id="SFLDS00003">
    <property type="entry name" value="Haloacid_Dehalogenase"/>
    <property type="match status" value="1"/>
</dbReference>
<dbReference type="SUPFAM" id="SSF56784">
    <property type="entry name" value="HAD-like"/>
    <property type="match status" value="1"/>
</dbReference>
<name>A0AAD2CFM7_9STRA</name>
<dbReference type="PANTHER" id="PTHR18901">
    <property type="entry name" value="2-DEOXYGLUCOSE-6-PHOSPHATE PHOSPHATASE 2"/>
    <property type="match status" value="1"/>
</dbReference>
<accession>A0AAD2CFM7</accession>
<dbReference type="Pfam" id="PF00702">
    <property type="entry name" value="Hydrolase"/>
    <property type="match status" value="1"/>
</dbReference>
<evidence type="ECO:0008006" key="3">
    <source>
        <dbReference type="Google" id="ProtNLM"/>
    </source>
</evidence>
<dbReference type="PANTHER" id="PTHR18901:SF38">
    <property type="entry name" value="PSEUDOURIDINE-5'-PHOSPHATASE"/>
    <property type="match status" value="1"/>
</dbReference>
<dbReference type="InterPro" id="IPR006439">
    <property type="entry name" value="HAD-SF_hydro_IA"/>
</dbReference>
<organism evidence="1 2">
    <name type="scientific">Cylindrotheca closterium</name>
    <dbReference type="NCBI Taxonomy" id="2856"/>
    <lineage>
        <taxon>Eukaryota</taxon>
        <taxon>Sar</taxon>
        <taxon>Stramenopiles</taxon>
        <taxon>Ochrophyta</taxon>
        <taxon>Bacillariophyta</taxon>
        <taxon>Bacillariophyceae</taxon>
        <taxon>Bacillariophycidae</taxon>
        <taxon>Bacillariales</taxon>
        <taxon>Bacillariaceae</taxon>
        <taxon>Cylindrotheca</taxon>
    </lineage>
</organism>
<dbReference type="Proteomes" id="UP001295423">
    <property type="component" value="Unassembled WGS sequence"/>
</dbReference>
<dbReference type="InterPro" id="IPR023198">
    <property type="entry name" value="PGP-like_dom2"/>
</dbReference>
<dbReference type="InterPro" id="IPR036412">
    <property type="entry name" value="HAD-like_sf"/>
</dbReference>
<evidence type="ECO:0000313" key="1">
    <source>
        <dbReference type="EMBL" id="CAJ1933390.1"/>
    </source>
</evidence>
<dbReference type="EMBL" id="CAKOGP040000269">
    <property type="protein sequence ID" value="CAJ1933390.1"/>
    <property type="molecule type" value="Genomic_DNA"/>
</dbReference>
<sequence length="248" mass="27299">MTNEGERSPIPSIKGILFDLDGTLLDTESLSDQALLMAFGDSLPNTIDKIPWELKQQLLGLRGAEWVPIALKYGAEKWGVENAPSPAEIWKNWEDRLNSLCHQVEKCKGAQALVCALAAKNMPMAIATSSRYAGVNKKRMRHEDIFQHIQLIVAGDDPAVKNGKPAPDIYLEAARQLKVDPKECLVFEDALSGVRAGKAAGCFVVAIPDSRFTEKEKTVFREEADLVLDDLTKFDGSKFGISLDLTKT</sequence>
<dbReference type="Gene3D" id="3.40.50.1000">
    <property type="entry name" value="HAD superfamily/HAD-like"/>
    <property type="match status" value="1"/>
</dbReference>
<dbReference type="Gene3D" id="1.10.150.240">
    <property type="entry name" value="Putative phosphatase, domain 2"/>
    <property type="match status" value="1"/>
</dbReference>
<dbReference type="InterPro" id="IPR023214">
    <property type="entry name" value="HAD_sf"/>
</dbReference>
<dbReference type="AlphaFoldDB" id="A0AAD2CFM7"/>
<comment type="caution">
    <text evidence="1">The sequence shown here is derived from an EMBL/GenBank/DDBJ whole genome shotgun (WGS) entry which is preliminary data.</text>
</comment>
<protein>
    <recommendedName>
        <fullName evidence="3">Riboflavin kinase</fullName>
    </recommendedName>
</protein>
<proteinExistence type="predicted"/>
<reference evidence="1" key="1">
    <citation type="submission" date="2023-08" db="EMBL/GenBank/DDBJ databases">
        <authorList>
            <person name="Audoor S."/>
            <person name="Bilcke G."/>
        </authorList>
    </citation>
    <scope>NUCLEOTIDE SEQUENCE</scope>
</reference>
<gene>
    <name evidence="1" type="ORF">CYCCA115_LOCUS3285</name>
</gene>
<dbReference type="NCBIfam" id="TIGR01509">
    <property type="entry name" value="HAD-SF-IA-v3"/>
    <property type="match status" value="1"/>
</dbReference>
<dbReference type="SFLD" id="SFLDG01129">
    <property type="entry name" value="C1.5:_HAD__Beta-PGM__Phosphata"/>
    <property type="match status" value="1"/>
</dbReference>
<evidence type="ECO:0000313" key="2">
    <source>
        <dbReference type="Proteomes" id="UP001295423"/>
    </source>
</evidence>